<dbReference type="SMART" id="SM00089">
    <property type="entry name" value="PKD"/>
    <property type="match status" value="2"/>
</dbReference>
<dbReference type="Gene3D" id="2.60.40.10">
    <property type="entry name" value="Immunoglobulins"/>
    <property type="match status" value="2"/>
</dbReference>
<dbReference type="EMBL" id="QLII01000001">
    <property type="protein sequence ID" value="RAI73421.1"/>
    <property type="molecule type" value="Genomic_DNA"/>
</dbReference>
<dbReference type="SUPFAM" id="SSF49299">
    <property type="entry name" value="PKD domain"/>
    <property type="match status" value="2"/>
</dbReference>
<dbReference type="OrthoDB" id="622252at2"/>
<keyword evidence="3" id="KW-1185">Reference proteome</keyword>
<proteinExistence type="predicted"/>
<dbReference type="InterPro" id="IPR022409">
    <property type="entry name" value="PKD/Chitinase_dom"/>
</dbReference>
<evidence type="ECO:0000313" key="2">
    <source>
        <dbReference type="EMBL" id="RAI73421.1"/>
    </source>
</evidence>
<dbReference type="PROSITE" id="PS50093">
    <property type="entry name" value="PKD"/>
    <property type="match status" value="2"/>
</dbReference>
<gene>
    <name evidence="2" type="ORF">HMF3257_01390</name>
</gene>
<dbReference type="Pfam" id="PF00801">
    <property type="entry name" value="PKD"/>
    <property type="match status" value="2"/>
</dbReference>
<protein>
    <recommendedName>
        <fullName evidence="1">PKD domain-containing protein</fullName>
    </recommendedName>
</protein>
<dbReference type="Proteomes" id="UP000249016">
    <property type="component" value="Unassembled WGS sequence"/>
</dbReference>
<accession>A0A327NDQ8</accession>
<dbReference type="InterPro" id="IPR035986">
    <property type="entry name" value="PKD_dom_sf"/>
</dbReference>
<dbReference type="CDD" id="cd00146">
    <property type="entry name" value="PKD"/>
    <property type="match status" value="2"/>
</dbReference>
<sequence>MKSIFRSFLFVPILLLALVWSCVKEVSIPVAVDFSASPVNAGYTTIPVSVSIANRTTGAQTYAWTFEGGTPATSTAKNPSDVVYLQAGTYKITLQASNSDGQVDTKTQTIVIDASISANFTASVVDNNYPPATVKLTNLSVGGVTYAWTFEGGTPATSTDKEPNVIFEQPGPHKISLSISNGRIARQKDTVITVAPDLVPTSRYYPTMLPWRHLLRWSFLIRPPAVPRLPGQRAAPYPAAQPRNQP</sequence>
<name>A0A327NDQ8_9BACT</name>
<feature type="domain" description="PKD" evidence="1">
    <location>
        <begin position="144"/>
        <end position="181"/>
    </location>
</feature>
<dbReference type="AlphaFoldDB" id="A0A327NDQ8"/>
<evidence type="ECO:0000313" key="3">
    <source>
        <dbReference type="Proteomes" id="UP000249016"/>
    </source>
</evidence>
<dbReference type="RefSeq" id="WP_111340301.1">
    <property type="nucleotide sequence ID" value="NZ_QLII01000001.1"/>
</dbReference>
<organism evidence="2 3">
    <name type="scientific">Spirosoma telluris</name>
    <dbReference type="NCBI Taxonomy" id="2183553"/>
    <lineage>
        <taxon>Bacteria</taxon>
        <taxon>Pseudomonadati</taxon>
        <taxon>Bacteroidota</taxon>
        <taxon>Cytophagia</taxon>
        <taxon>Cytophagales</taxon>
        <taxon>Cytophagaceae</taxon>
        <taxon>Spirosoma</taxon>
    </lineage>
</organism>
<feature type="domain" description="PKD" evidence="1">
    <location>
        <begin position="61"/>
        <end position="119"/>
    </location>
</feature>
<dbReference type="InterPro" id="IPR000601">
    <property type="entry name" value="PKD_dom"/>
</dbReference>
<evidence type="ECO:0000259" key="1">
    <source>
        <dbReference type="PROSITE" id="PS50093"/>
    </source>
</evidence>
<dbReference type="InterPro" id="IPR013783">
    <property type="entry name" value="Ig-like_fold"/>
</dbReference>
<comment type="caution">
    <text evidence="2">The sequence shown here is derived from an EMBL/GenBank/DDBJ whole genome shotgun (WGS) entry which is preliminary data.</text>
</comment>
<reference evidence="2 3" key="1">
    <citation type="submission" date="2018-06" db="EMBL/GenBank/DDBJ databases">
        <title>Spirosoma sp. HMF3257 Genome sequencing and assembly.</title>
        <authorList>
            <person name="Kang H."/>
            <person name="Cha I."/>
            <person name="Kim H."/>
            <person name="Kang J."/>
            <person name="Joh K."/>
        </authorList>
    </citation>
    <scope>NUCLEOTIDE SEQUENCE [LARGE SCALE GENOMIC DNA]</scope>
    <source>
        <strain evidence="2 3">HMF3257</strain>
    </source>
</reference>